<dbReference type="UniPathway" id="UPA00275"/>
<dbReference type="SUPFAM" id="SSF52121">
    <property type="entry name" value="Lumazine synthase"/>
    <property type="match status" value="1"/>
</dbReference>
<evidence type="ECO:0000313" key="6">
    <source>
        <dbReference type="Proteomes" id="UP000452141"/>
    </source>
</evidence>
<comment type="similarity">
    <text evidence="2">Belongs to the DMRL synthase family.</text>
</comment>
<dbReference type="Proteomes" id="UP000452141">
    <property type="component" value="Unassembled WGS sequence"/>
</dbReference>
<proteinExistence type="inferred from homology"/>
<organism evidence="5 6">
    <name type="scientific">Lactobacillus equicursoris</name>
    <dbReference type="NCBI Taxonomy" id="420645"/>
    <lineage>
        <taxon>Bacteria</taxon>
        <taxon>Bacillati</taxon>
        <taxon>Bacillota</taxon>
        <taxon>Bacilli</taxon>
        <taxon>Lactobacillales</taxon>
        <taxon>Lactobacillaceae</taxon>
        <taxon>Lactobacillus</taxon>
    </lineage>
</organism>
<evidence type="ECO:0000256" key="3">
    <source>
        <dbReference type="ARBA" id="ARBA00022619"/>
    </source>
</evidence>
<reference evidence="5 6" key="1">
    <citation type="submission" date="2019-08" db="EMBL/GenBank/DDBJ databases">
        <title>In-depth cultivation of the pig gut microbiome towards novel bacterial diversity and tailored functional studies.</title>
        <authorList>
            <person name="Wylensek D."/>
            <person name="Hitch T.C.A."/>
            <person name="Clavel T."/>
        </authorList>
    </citation>
    <scope>NUCLEOTIDE SEQUENCE [LARGE SCALE GENOMIC DNA]</scope>
    <source>
        <strain evidence="5 6">WCA-470BD-2E</strain>
    </source>
</reference>
<evidence type="ECO:0000256" key="4">
    <source>
        <dbReference type="ARBA" id="ARBA00022679"/>
    </source>
</evidence>
<comment type="pathway">
    <text evidence="1">Cofactor biosynthesis; riboflavin biosynthesis.</text>
</comment>
<keyword evidence="3" id="KW-0686">Riboflavin biosynthesis</keyword>
<protein>
    <submittedName>
        <fullName evidence="5">Uncharacterized protein</fullName>
    </submittedName>
</protein>
<dbReference type="GO" id="GO:0009231">
    <property type="term" value="P:riboflavin biosynthetic process"/>
    <property type="evidence" value="ECO:0007669"/>
    <property type="project" value="UniProtKB-UniPathway"/>
</dbReference>
<gene>
    <name evidence="5" type="ORF">FYJ61_09580</name>
</gene>
<dbReference type="EMBL" id="VUMW01000053">
    <property type="protein sequence ID" value="MST80664.1"/>
    <property type="molecule type" value="Genomic_DNA"/>
</dbReference>
<evidence type="ECO:0000256" key="1">
    <source>
        <dbReference type="ARBA" id="ARBA00005104"/>
    </source>
</evidence>
<sequence length="74" mass="8321">MALNNVTSAVMQLNLEDKLPVTFGMLTTENIDQALQRVDLQALNFCATIQVEKVLSKVRTNLRERESANDRKDG</sequence>
<evidence type="ECO:0000313" key="5">
    <source>
        <dbReference type="EMBL" id="MST80664.1"/>
    </source>
</evidence>
<dbReference type="InterPro" id="IPR036467">
    <property type="entry name" value="LS/RS_sf"/>
</dbReference>
<evidence type="ECO:0000256" key="2">
    <source>
        <dbReference type="ARBA" id="ARBA00007424"/>
    </source>
</evidence>
<dbReference type="GO" id="GO:0009349">
    <property type="term" value="C:riboflavin synthase complex"/>
    <property type="evidence" value="ECO:0007669"/>
    <property type="project" value="InterPro"/>
</dbReference>
<dbReference type="InterPro" id="IPR002180">
    <property type="entry name" value="LS/RS"/>
</dbReference>
<dbReference type="Gene3D" id="3.40.50.960">
    <property type="entry name" value="Lumazine/riboflavin synthase"/>
    <property type="match status" value="1"/>
</dbReference>
<accession>A0A844FPU0</accession>
<dbReference type="AlphaFoldDB" id="A0A844FPU0"/>
<dbReference type="GO" id="GO:0016740">
    <property type="term" value="F:transferase activity"/>
    <property type="evidence" value="ECO:0007669"/>
    <property type="project" value="UniProtKB-KW"/>
</dbReference>
<comment type="caution">
    <text evidence="5">The sequence shown here is derived from an EMBL/GenBank/DDBJ whole genome shotgun (WGS) entry which is preliminary data.</text>
</comment>
<keyword evidence="4" id="KW-0808">Transferase</keyword>
<dbReference type="Pfam" id="PF00885">
    <property type="entry name" value="DMRL_synthase"/>
    <property type="match status" value="1"/>
</dbReference>
<name>A0A844FPU0_9LACO</name>